<proteinExistence type="predicted"/>
<evidence type="ECO:0000313" key="3">
    <source>
        <dbReference type="Proteomes" id="UP001163719"/>
    </source>
</evidence>
<dbReference type="PROSITE" id="PS51257">
    <property type="entry name" value="PROKAR_LIPOPROTEIN"/>
    <property type="match status" value="1"/>
</dbReference>
<gene>
    <name evidence="2" type="ORF">OH806_10245</name>
</gene>
<dbReference type="Pfam" id="PF01841">
    <property type="entry name" value="Transglut_core"/>
    <property type="match status" value="1"/>
</dbReference>
<dbReference type="EMBL" id="JAPDHV010000004">
    <property type="protein sequence ID" value="MCW3161642.1"/>
    <property type="molecule type" value="Genomic_DNA"/>
</dbReference>
<keyword evidence="3" id="KW-1185">Reference proteome</keyword>
<reference evidence="2" key="1">
    <citation type="submission" date="2022-10" db="EMBL/GenBank/DDBJ databases">
        <title>Chryseobacterium babae sp. nov. isolated from the gut of the beetle Oryctes rhinoceros, and Chryseobacterium kimseyorum sp. nov., isolated from a stick insect rearing cage.</title>
        <authorList>
            <person name="Shelomi M."/>
            <person name="Han C.-J."/>
            <person name="Chen W.-M."/>
            <person name="Chen H.-K."/>
            <person name="Liaw S.-J."/>
            <person name="Muhle E."/>
            <person name="Clermont D."/>
        </authorList>
    </citation>
    <scope>NUCLEOTIDE SEQUENCE</scope>
    <source>
        <strain evidence="2">WLa1L2M3</strain>
    </source>
</reference>
<dbReference type="Proteomes" id="UP001163719">
    <property type="component" value="Unassembled WGS sequence"/>
</dbReference>
<protein>
    <recommendedName>
        <fullName evidence="1">Transglutaminase-like domain-containing protein</fullName>
    </recommendedName>
</protein>
<evidence type="ECO:0000313" key="2">
    <source>
        <dbReference type="EMBL" id="MCW3161642.1"/>
    </source>
</evidence>
<dbReference type="InterPro" id="IPR002931">
    <property type="entry name" value="Transglutaminase-like"/>
</dbReference>
<accession>A0ABT3HPD2</accession>
<sequence length="493" mass="56070">MKIIKSLIFEKKNWISALGVSALVMSCSDNSNVYGILNKDKSINYKSAFEFIKKNAILNFHISAAGAQEQDSKFIKDEDIKENIELSYNKSKELITSNAISDYSFINFVLPYKVNYSNDFNWRKKVLKNYELPKNYTLNSEKAVIESTNYLNNQIKSLKIPYSDPYPQEDYWSFNNLLQEKKGSDIALVNLASYINRANGIPVTIDYAPVWGNADGGKAWNALVIDQKKSYPFAGGVDNVGVFNPKKIINSLKDTINNSYTISKVYRRGFIPDTTSVYLKYYSRLSKMGFTSTYSDIDVTDKYTKTIKYNVNGFYNDKTEVALLSVFSFNRWLPIAAISPKNKQMVFDKVGVGALYLVHTEDDNNSKKSLFYVNKEGKLLFFDKSKRSKIDISQTESVTTKLRNLAINNRNSPNIQPLVNKAIDTKLEDGVSYTLYKLTDSSWEKQETKSVVNNKLSFSAQYQDGIYLAALEKDNNINSKRAFILIGGKVVFI</sequence>
<feature type="domain" description="Transglutaminase-like" evidence="1">
    <location>
        <begin position="141"/>
        <end position="228"/>
    </location>
</feature>
<organism evidence="2 3">
    <name type="scientific">Chryseobacterium oryctis</name>
    <dbReference type="NCBI Taxonomy" id="2952618"/>
    <lineage>
        <taxon>Bacteria</taxon>
        <taxon>Pseudomonadati</taxon>
        <taxon>Bacteroidota</taxon>
        <taxon>Flavobacteriia</taxon>
        <taxon>Flavobacteriales</taxon>
        <taxon>Weeksellaceae</taxon>
        <taxon>Chryseobacterium group</taxon>
        <taxon>Chryseobacterium</taxon>
    </lineage>
</organism>
<dbReference type="RefSeq" id="WP_264743585.1">
    <property type="nucleotide sequence ID" value="NZ_JAPDHV010000004.1"/>
</dbReference>
<evidence type="ECO:0000259" key="1">
    <source>
        <dbReference type="Pfam" id="PF01841"/>
    </source>
</evidence>
<name>A0ABT3HPD2_9FLAO</name>
<comment type="caution">
    <text evidence="2">The sequence shown here is derived from an EMBL/GenBank/DDBJ whole genome shotgun (WGS) entry which is preliminary data.</text>
</comment>